<gene>
    <name evidence="1" type="ORF">DWQ54_10045</name>
</gene>
<dbReference type="EMBL" id="QQWC01000002">
    <property type="protein sequence ID" value="REJ43199.1"/>
    <property type="molecule type" value="Genomic_DNA"/>
</dbReference>
<evidence type="ECO:0000313" key="1">
    <source>
        <dbReference type="EMBL" id="REJ43199.1"/>
    </source>
</evidence>
<comment type="caution">
    <text evidence="1">The sequence shown here is derived from an EMBL/GenBank/DDBJ whole genome shotgun (WGS) entry which is preliminary data.</text>
</comment>
<protein>
    <submittedName>
        <fullName evidence="1">Uncharacterized protein</fullName>
    </submittedName>
</protein>
<accession>A0A3E0L6R4</accession>
<sequence>MITNDLWYEAVDANVELTQGDIILNCPVVRWASKSVEASNQTEIETLRSLVEVAEIDLVVITQGCDLENKKVNNVILSPHFALSQYQEYWEQTMNNMKQNPTAKAWGRYCDDIKNGYIWNLSMLNEGEIGNLKLTHRIVDFHDVYTLPRTFLESFLQNKQQPRLRLRPPYREHLSQAFARFFMRVGLPTGVKKVW</sequence>
<proteinExistence type="predicted"/>
<name>A0A3E0L6R4_9CHRO</name>
<organism evidence="1 2">
    <name type="scientific">Microcystis flos-aquae TF09</name>
    <dbReference type="NCBI Taxonomy" id="2060473"/>
    <lineage>
        <taxon>Bacteria</taxon>
        <taxon>Bacillati</taxon>
        <taxon>Cyanobacteriota</taxon>
        <taxon>Cyanophyceae</taxon>
        <taxon>Oscillatoriophycideae</taxon>
        <taxon>Chroococcales</taxon>
        <taxon>Microcystaceae</taxon>
        <taxon>Microcystis</taxon>
    </lineage>
</organism>
<reference evidence="1 2" key="1">
    <citation type="submission" date="2017-10" db="EMBL/GenBank/DDBJ databases">
        <title>A large-scale comparative metagenomic study reveals the eutrophication-driven functional interactions in six Microcystis-epibionts communities.</title>
        <authorList>
            <person name="Li Q."/>
            <person name="Lin F."/>
        </authorList>
    </citation>
    <scope>NUCLEOTIDE SEQUENCE [LARGE SCALE GENOMIC DNA]</scope>
    <source>
        <strain evidence="1">TF09</strain>
    </source>
</reference>
<dbReference type="AlphaFoldDB" id="A0A3E0L6R4"/>
<evidence type="ECO:0000313" key="2">
    <source>
        <dbReference type="Proteomes" id="UP000256873"/>
    </source>
</evidence>
<dbReference type="Proteomes" id="UP000256873">
    <property type="component" value="Unassembled WGS sequence"/>
</dbReference>